<dbReference type="KEGG" id="cvn:111121330"/>
<proteinExistence type="inferred from homology"/>
<evidence type="ECO:0000256" key="3">
    <source>
        <dbReference type="ARBA" id="ARBA00022525"/>
    </source>
</evidence>
<dbReference type="OrthoDB" id="6153232at2759"/>
<dbReference type="PANTHER" id="PTHR45828">
    <property type="entry name" value="CYTOCHROME B561/FERRIC REDUCTASE TRANSMEMBRANE"/>
    <property type="match status" value="1"/>
</dbReference>
<dbReference type="Pfam" id="PF02014">
    <property type="entry name" value="Reeler"/>
    <property type="match status" value="1"/>
</dbReference>
<dbReference type="RefSeq" id="XP_022318266.1">
    <property type="nucleotide sequence ID" value="XM_022462558.1"/>
</dbReference>
<evidence type="ECO:0000256" key="6">
    <source>
        <dbReference type="ARBA" id="ARBA00022729"/>
    </source>
</evidence>
<dbReference type="GO" id="GO:0042742">
    <property type="term" value="P:defense response to bacterium"/>
    <property type="evidence" value="ECO:0007669"/>
    <property type="project" value="UniProtKB-KW"/>
</dbReference>
<comment type="subcellular location">
    <subcellularLocation>
        <location evidence="1">Secreted</location>
    </subcellularLocation>
</comment>
<keyword evidence="3" id="KW-0964">Secreted</keyword>
<evidence type="ECO:0000256" key="8">
    <source>
        <dbReference type="ARBA" id="ARBA00023022"/>
    </source>
</evidence>
<dbReference type="GO" id="GO:0005576">
    <property type="term" value="C:extracellular region"/>
    <property type="evidence" value="ECO:0007669"/>
    <property type="project" value="UniProtKB-SubCell"/>
</dbReference>
<feature type="domain" description="Reelin" evidence="9">
    <location>
        <begin position="106"/>
        <end position="252"/>
    </location>
</feature>
<keyword evidence="6" id="KW-0732">Signal</keyword>
<evidence type="ECO:0000256" key="1">
    <source>
        <dbReference type="ARBA" id="ARBA00004613"/>
    </source>
</evidence>
<dbReference type="Gene3D" id="2.60.40.4060">
    <property type="entry name" value="Reeler domain"/>
    <property type="match status" value="1"/>
</dbReference>
<evidence type="ECO:0000256" key="4">
    <source>
        <dbReference type="ARBA" id="ARBA00022529"/>
    </source>
</evidence>
<reference evidence="11" key="1">
    <citation type="submission" date="2025-08" db="UniProtKB">
        <authorList>
            <consortium name="RefSeq"/>
        </authorList>
    </citation>
    <scope>IDENTIFICATION</scope>
    <source>
        <tissue evidence="11">Whole sample</tissue>
    </source>
</reference>
<dbReference type="GeneID" id="111121330"/>
<dbReference type="GO" id="GO:0016020">
    <property type="term" value="C:membrane"/>
    <property type="evidence" value="ECO:0007669"/>
    <property type="project" value="TreeGrafter"/>
</dbReference>
<dbReference type="AlphaFoldDB" id="A0A8B8CUZ2"/>
<gene>
    <name evidence="11" type="primary">LOC111121330</name>
</gene>
<protein>
    <submittedName>
        <fullName evidence="11">Uncharacterized protein LOC111121330</fullName>
    </submittedName>
</protein>
<keyword evidence="10" id="KW-1185">Reference proteome</keyword>
<dbReference type="Proteomes" id="UP000694844">
    <property type="component" value="Chromosome 2"/>
</dbReference>
<evidence type="ECO:0000313" key="10">
    <source>
        <dbReference type="Proteomes" id="UP000694844"/>
    </source>
</evidence>
<keyword evidence="7" id="KW-0391">Immunity</keyword>
<evidence type="ECO:0000256" key="5">
    <source>
        <dbReference type="ARBA" id="ARBA00022588"/>
    </source>
</evidence>
<name>A0A8B8CUZ2_CRAVI</name>
<accession>A0A8B8CUZ2</accession>
<dbReference type="GO" id="GO:0045087">
    <property type="term" value="P:innate immune response"/>
    <property type="evidence" value="ECO:0007669"/>
    <property type="project" value="UniProtKB-KW"/>
</dbReference>
<dbReference type="InterPro" id="IPR002861">
    <property type="entry name" value="Reeler_dom"/>
</dbReference>
<evidence type="ECO:0000313" key="11">
    <source>
        <dbReference type="RefSeq" id="XP_022318266.1"/>
    </source>
</evidence>
<evidence type="ECO:0000256" key="7">
    <source>
        <dbReference type="ARBA" id="ARBA00022859"/>
    </source>
</evidence>
<evidence type="ECO:0000256" key="2">
    <source>
        <dbReference type="ARBA" id="ARBA00008501"/>
    </source>
</evidence>
<dbReference type="PANTHER" id="PTHR45828:SF9">
    <property type="entry name" value="CELL WALL INTEGRITY AND STRESS RESPONSE COMPONENT 4-LIKE-RELATED"/>
    <property type="match status" value="1"/>
</dbReference>
<evidence type="ECO:0000259" key="9">
    <source>
        <dbReference type="Pfam" id="PF02014"/>
    </source>
</evidence>
<organism evidence="10 11">
    <name type="scientific">Crassostrea virginica</name>
    <name type="common">Eastern oyster</name>
    <dbReference type="NCBI Taxonomy" id="6565"/>
    <lineage>
        <taxon>Eukaryota</taxon>
        <taxon>Metazoa</taxon>
        <taxon>Spiralia</taxon>
        <taxon>Lophotrochozoa</taxon>
        <taxon>Mollusca</taxon>
        <taxon>Bivalvia</taxon>
        <taxon>Autobranchia</taxon>
        <taxon>Pteriomorphia</taxon>
        <taxon>Ostreida</taxon>
        <taxon>Ostreoidea</taxon>
        <taxon>Ostreidae</taxon>
        <taxon>Crassostrea</taxon>
    </lineage>
</organism>
<keyword evidence="5" id="KW-0399">Innate immunity</keyword>
<keyword evidence="8" id="KW-0044">Antibiotic</keyword>
<keyword evidence="4" id="KW-0929">Antimicrobial</keyword>
<dbReference type="InterPro" id="IPR051237">
    <property type="entry name" value="Ferric-chelate_Red/DefProt"/>
</dbReference>
<comment type="similarity">
    <text evidence="2">Belongs to the insect defense protein family.</text>
</comment>
<dbReference type="CDD" id="cd08544">
    <property type="entry name" value="Reeler"/>
    <property type="match status" value="1"/>
</dbReference>
<sequence>MDIEKLSLRRFMEKTNLKQRLKYLLGQTRVMNDVWVHFKRLHGIPPGGRGRRNHPPCVRKRATTLNKMKVCYDILQRSILCLTLCPGLALMRVLDEPPFYLDARECRDMFPESLRENATNAGTSESEDPFDIELSPMIYKKNSVITVKIFSKKAFESDYPIRGALLQARVADCQSEDQGKAIGMFQEVPHKPFRFHTTSCPNSLTNGVAAGALYKDKDGMPEVSIDWMPPGQENRTLYFVATVLSTNNTFFTNIASGFLVHYSNKKDQSKAEICPLREFLKESRSSGTGIHVLPVWHLLLLLLLGLSEH</sequence>
<dbReference type="InterPro" id="IPR042307">
    <property type="entry name" value="Reeler_sf"/>
</dbReference>